<keyword evidence="4" id="KW-0282">Flagellum</keyword>
<gene>
    <name evidence="4" type="ORF">HNQ61_004166</name>
</gene>
<evidence type="ECO:0000313" key="4">
    <source>
        <dbReference type="EMBL" id="MBB6072504.1"/>
    </source>
</evidence>
<keyword evidence="2" id="KW-0812">Transmembrane</keyword>
<dbReference type="Gene3D" id="3.30.1330.60">
    <property type="entry name" value="OmpA-like domain"/>
    <property type="match status" value="1"/>
</dbReference>
<dbReference type="CDD" id="cd07185">
    <property type="entry name" value="OmpA_C-like"/>
    <property type="match status" value="1"/>
</dbReference>
<dbReference type="SUPFAM" id="SSF103088">
    <property type="entry name" value="OmpA-like"/>
    <property type="match status" value="1"/>
</dbReference>
<dbReference type="Pfam" id="PF00691">
    <property type="entry name" value="OmpA"/>
    <property type="match status" value="1"/>
</dbReference>
<organism evidence="4 5">
    <name type="scientific">Longimicrobium terrae</name>
    <dbReference type="NCBI Taxonomy" id="1639882"/>
    <lineage>
        <taxon>Bacteria</taxon>
        <taxon>Pseudomonadati</taxon>
        <taxon>Gemmatimonadota</taxon>
        <taxon>Longimicrobiia</taxon>
        <taxon>Longimicrobiales</taxon>
        <taxon>Longimicrobiaceae</taxon>
        <taxon>Longimicrobium</taxon>
    </lineage>
</organism>
<feature type="domain" description="OmpA-like" evidence="3">
    <location>
        <begin position="81"/>
        <end position="208"/>
    </location>
</feature>
<keyword evidence="4" id="KW-0969">Cilium</keyword>
<dbReference type="AlphaFoldDB" id="A0A841H3C6"/>
<proteinExistence type="predicted"/>
<comment type="caution">
    <text evidence="4">The sequence shown here is derived from an EMBL/GenBank/DDBJ whole genome shotgun (WGS) entry which is preliminary data.</text>
</comment>
<keyword evidence="2" id="KW-1133">Transmembrane helix</keyword>
<evidence type="ECO:0000256" key="2">
    <source>
        <dbReference type="SAM" id="Phobius"/>
    </source>
</evidence>
<evidence type="ECO:0000259" key="3">
    <source>
        <dbReference type="PROSITE" id="PS51123"/>
    </source>
</evidence>
<keyword evidence="5" id="KW-1185">Reference proteome</keyword>
<dbReference type="GO" id="GO:0016020">
    <property type="term" value="C:membrane"/>
    <property type="evidence" value="ECO:0007669"/>
    <property type="project" value="UniProtKB-UniRule"/>
</dbReference>
<sequence length="219" mass="24799">MSTVRVSSTLHTRINYWPAMIDMLTSLLMFFLLIYFVEQNFSSASAQLAVARQKQSQFSGILEREFAPEIAAGQIGYIADLKLLQVRFGEGVLFLPGEHELLPQGRRLLGRLARVFHSVNADSTHPYEQIQIEGHTDNVPARRSYYPHDNWELSTARATSVLRFLTRGARQPLDEKLMSVNGYADNRPANKNRRNLNRRIEIRIYFSGGAPPGTPGARP</sequence>
<reference evidence="4 5" key="1">
    <citation type="submission" date="2020-08" db="EMBL/GenBank/DDBJ databases">
        <title>Genomic Encyclopedia of Type Strains, Phase IV (KMG-IV): sequencing the most valuable type-strain genomes for metagenomic binning, comparative biology and taxonomic classification.</title>
        <authorList>
            <person name="Goeker M."/>
        </authorList>
    </citation>
    <scope>NUCLEOTIDE SEQUENCE [LARGE SCALE GENOMIC DNA]</scope>
    <source>
        <strain evidence="4 5">DSM 29007</strain>
    </source>
</reference>
<dbReference type="RefSeq" id="WP_170038222.1">
    <property type="nucleotide sequence ID" value="NZ_JABDTL010000002.1"/>
</dbReference>
<dbReference type="PANTHER" id="PTHR30329:SF21">
    <property type="entry name" value="LIPOPROTEIN YIAD-RELATED"/>
    <property type="match status" value="1"/>
</dbReference>
<keyword evidence="1 2" id="KW-0472">Membrane</keyword>
<evidence type="ECO:0000256" key="1">
    <source>
        <dbReference type="PROSITE-ProRule" id="PRU00473"/>
    </source>
</evidence>
<dbReference type="InterPro" id="IPR050330">
    <property type="entry name" value="Bact_OuterMem_StrucFunc"/>
</dbReference>
<name>A0A841H3C6_9BACT</name>
<dbReference type="InterPro" id="IPR006665">
    <property type="entry name" value="OmpA-like"/>
</dbReference>
<keyword evidence="4" id="KW-0966">Cell projection</keyword>
<evidence type="ECO:0000313" key="5">
    <source>
        <dbReference type="Proteomes" id="UP000582837"/>
    </source>
</evidence>
<dbReference type="PANTHER" id="PTHR30329">
    <property type="entry name" value="STATOR ELEMENT OF FLAGELLAR MOTOR COMPLEX"/>
    <property type="match status" value="1"/>
</dbReference>
<dbReference type="InterPro" id="IPR036737">
    <property type="entry name" value="OmpA-like_sf"/>
</dbReference>
<feature type="transmembrane region" description="Helical" evidence="2">
    <location>
        <begin position="16"/>
        <end position="37"/>
    </location>
</feature>
<dbReference type="EMBL" id="JACHIA010000015">
    <property type="protein sequence ID" value="MBB6072504.1"/>
    <property type="molecule type" value="Genomic_DNA"/>
</dbReference>
<protein>
    <submittedName>
        <fullName evidence="4">Flagellar motor protein MotB</fullName>
    </submittedName>
</protein>
<accession>A0A841H3C6</accession>
<dbReference type="Proteomes" id="UP000582837">
    <property type="component" value="Unassembled WGS sequence"/>
</dbReference>
<dbReference type="PROSITE" id="PS51123">
    <property type="entry name" value="OMPA_2"/>
    <property type="match status" value="1"/>
</dbReference>